<dbReference type="OrthoDB" id="9806267at2"/>
<sequence length="416" mass="44428">MRRWLCACVVLLVLGVGGVAPQQPAAEPGAAEPAADVLAEGSGIADLRGGGAEFDLVLSRGVPYRAFTLDAPPRLVLDFRGADFGRLDTGTLNAGDAITGLQAGIFEPGWSRLVAMLSGPMAITQAAMRLDGESGHAHLTVRLAPVGAEDFAARSGMPQDPGWRPASPAPVPAPRPGRSNGARPLVVVLDPGHGGVDPGAETAGIAEKDLMLTFARELRDVLLRGDDFQVMLTREDDRFVSLERRIALAHQARADVFISLHADSLIEGQAHGATVHVLSAEASDRASARLAERHDRDDLLAGVDLAGIDDEITDILLNLAQRETRPRSEALARALVEGISQTGSPMNRRPLRRAAFSVLKAADIPSVLVEVGFLSSPRDLRNLRDPRFRVTFAEGVRAGLEGWRQGDAEQRALRRR</sequence>
<dbReference type="GO" id="GO:0030288">
    <property type="term" value="C:outer membrane-bounded periplasmic space"/>
    <property type="evidence" value="ECO:0007669"/>
    <property type="project" value="TreeGrafter"/>
</dbReference>
<dbReference type="AlphaFoldDB" id="A0A1R3X270"/>
<dbReference type="PANTHER" id="PTHR30404">
    <property type="entry name" value="N-ACETYLMURAMOYL-L-ALANINE AMIDASE"/>
    <property type="match status" value="1"/>
</dbReference>
<feature type="region of interest" description="Disordered" evidence="4">
    <location>
        <begin position="154"/>
        <end position="182"/>
    </location>
</feature>
<dbReference type="EC" id="3.5.1.28" evidence="2"/>
<feature type="signal peptide" evidence="5">
    <location>
        <begin position="1"/>
        <end position="25"/>
    </location>
</feature>
<evidence type="ECO:0000313" key="8">
    <source>
        <dbReference type="Proteomes" id="UP000192455"/>
    </source>
</evidence>
<comment type="catalytic activity">
    <reaction evidence="1">
        <text>Hydrolyzes the link between N-acetylmuramoyl residues and L-amino acid residues in certain cell-wall glycopeptides.</text>
        <dbReference type="EC" id="3.5.1.28"/>
    </reaction>
</comment>
<dbReference type="SMART" id="SM00646">
    <property type="entry name" value="Ami_3"/>
    <property type="match status" value="1"/>
</dbReference>
<dbReference type="InterPro" id="IPR002508">
    <property type="entry name" value="MurNAc-LAA_cat"/>
</dbReference>
<keyword evidence="5" id="KW-0732">Signal</keyword>
<dbReference type="Gene3D" id="2.60.40.3500">
    <property type="match status" value="1"/>
</dbReference>
<evidence type="ECO:0000313" key="7">
    <source>
        <dbReference type="EMBL" id="SIT84986.1"/>
    </source>
</evidence>
<dbReference type="InterPro" id="IPR021731">
    <property type="entry name" value="AMIN_dom"/>
</dbReference>
<dbReference type="PANTHER" id="PTHR30404:SF0">
    <property type="entry name" value="N-ACETYLMURAMOYL-L-ALANINE AMIDASE AMIC"/>
    <property type="match status" value="1"/>
</dbReference>
<evidence type="ECO:0000256" key="2">
    <source>
        <dbReference type="ARBA" id="ARBA00011901"/>
    </source>
</evidence>
<name>A0A1R3X270_9RHOB</name>
<keyword evidence="3" id="KW-0378">Hydrolase</keyword>
<organism evidence="7 8">
    <name type="scientific">Pontibaca methylaminivorans</name>
    <dbReference type="NCBI Taxonomy" id="515897"/>
    <lineage>
        <taxon>Bacteria</taxon>
        <taxon>Pseudomonadati</taxon>
        <taxon>Pseudomonadota</taxon>
        <taxon>Alphaproteobacteria</taxon>
        <taxon>Rhodobacterales</taxon>
        <taxon>Roseobacteraceae</taxon>
        <taxon>Pontibaca</taxon>
    </lineage>
</organism>
<dbReference type="EMBL" id="FTPS01000001">
    <property type="protein sequence ID" value="SIT84986.1"/>
    <property type="molecule type" value="Genomic_DNA"/>
</dbReference>
<dbReference type="GO" id="GO:0009253">
    <property type="term" value="P:peptidoglycan catabolic process"/>
    <property type="evidence" value="ECO:0007669"/>
    <property type="project" value="InterPro"/>
</dbReference>
<evidence type="ECO:0000256" key="4">
    <source>
        <dbReference type="SAM" id="MobiDB-lite"/>
    </source>
</evidence>
<evidence type="ECO:0000259" key="6">
    <source>
        <dbReference type="SMART" id="SM00646"/>
    </source>
</evidence>
<dbReference type="CDD" id="cd02696">
    <property type="entry name" value="MurNAc-LAA"/>
    <property type="match status" value="1"/>
</dbReference>
<evidence type="ECO:0000256" key="5">
    <source>
        <dbReference type="SAM" id="SignalP"/>
    </source>
</evidence>
<dbReference type="Pfam" id="PF01520">
    <property type="entry name" value="Amidase_3"/>
    <property type="match status" value="1"/>
</dbReference>
<evidence type="ECO:0000256" key="1">
    <source>
        <dbReference type="ARBA" id="ARBA00001561"/>
    </source>
</evidence>
<dbReference type="Pfam" id="PF11741">
    <property type="entry name" value="AMIN"/>
    <property type="match status" value="1"/>
</dbReference>
<feature type="chain" id="PRO_5012345251" description="N-acetylmuramoyl-L-alanine amidase" evidence="5">
    <location>
        <begin position="26"/>
        <end position="416"/>
    </location>
</feature>
<proteinExistence type="predicted"/>
<gene>
    <name evidence="7" type="ORF">SAMN05421849_2227</name>
</gene>
<reference evidence="7 8" key="1">
    <citation type="submission" date="2017-01" db="EMBL/GenBank/DDBJ databases">
        <authorList>
            <person name="Mah S.A."/>
            <person name="Swanson W.J."/>
            <person name="Moy G.W."/>
            <person name="Vacquier V.D."/>
        </authorList>
    </citation>
    <scope>NUCLEOTIDE SEQUENCE [LARGE SCALE GENOMIC DNA]</scope>
    <source>
        <strain evidence="7 8">DSM 21219</strain>
    </source>
</reference>
<dbReference type="RefSeq" id="WP_076649897.1">
    <property type="nucleotide sequence ID" value="NZ_FTPS01000001.1"/>
</dbReference>
<protein>
    <recommendedName>
        <fullName evidence="2">N-acetylmuramoyl-L-alanine amidase</fullName>
        <ecNumber evidence="2">3.5.1.28</ecNumber>
    </recommendedName>
</protein>
<dbReference type="InterPro" id="IPR050695">
    <property type="entry name" value="N-acetylmuramoyl_amidase_3"/>
</dbReference>
<dbReference type="Proteomes" id="UP000192455">
    <property type="component" value="Unassembled WGS sequence"/>
</dbReference>
<dbReference type="SUPFAM" id="SSF53187">
    <property type="entry name" value="Zn-dependent exopeptidases"/>
    <property type="match status" value="1"/>
</dbReference>
<accession>A0A1R3X270</accession>
<dbReference type="Gene3D" id="3.40.630.40">
    <property type="entry name" value="Zn-dependent exopeptidases"/>
    <property type="match status" value="1"/>
</dbReference>
<evidence type="ECO:0000256" key="3">
    <source>
        <dbReference type="ARBA" id="ARBA00022801"/>
    </source>
</evidence>
<dbReference type="GO" id="GO:0008745">
    <property type="term" value="F:N-acetylmuramoyl-L-alanine amidase activity"/>
    <property type="evidence" value="ECO:0007669"/>
    <property type="project" value="UniProtKB-EC"/>
</dbReference>
<keyword evidence="8" id="KW-1185">Reference proteome</keyword>
<feature type="domain" description="MurNAc-LAA" evidence="6">
    <location>
        <begin position="246"/>
        <end position="401"/>
    </location>
</feature>
<dbReference type="STRING" id="515897.SAMN05421849_2227"/>